<evidence type="ECO:0000313" key="2">
    <source>
        <dbReference type="EMBL" id="HIH10017.1"/>
    </source>
</evidence>
<name>A0A7J4J1V0_9ARCH</name>
<feature type="transmembrane region" description="Helical" evidence="1">
    <location>
        <begin position="21"/>
        <end position="42"/>
    </location>
</feature>
<comment type="caution">
    <text evidence="2">The sequence shown here is derived from an EMBL/GenBank/DDBJ whole genome shotgun (WGS) entry which is preliminary data.</text>
</comment>
<dbReference type="Pfam" id="PF20108">
    <property type="entry name" value="DUF6498"/>
    <property type="match status" value="1"/>
</dbReference>
<dbReference type="AlphaFoldDB" id="A0A7J4J1V0"/>
<proteinExistence type="predicted"/>
<evidence type="ECO:0000256" key="1">
    <source>
        <dbReference type="SAM" id="Phobius"/>
    </source>
</evidence>
<keyword evidence="1" id="KW-1133">Transmembrane helix</keyword>
<protein>
    <submittedName>
        <fullName evidence="2">Uncharacterized protein</fullName>
    </submittedName>
</protein>
<feature type="transmembrane region" description="Helical" evidence="1">
    <location>
        <begin position="96"/>
        <end position="116"/>
    </location>
</feature>
<dbReference type="EMBL" id="DUGC01000079">
    <property type="protein sequence ID" value="HIH10017.1"/>
    <property type="molecule type" value="Genomic_DNA"/>
</dbReference>
<keyword evidence="1" id="KW-0472">Membrane</keyword>
<evidence type="ECO:0000313" key="3">
    <source>
        <dbReference type="Proteomes" id="UP000565078"/>
    </source>
</evidence>
<keyword evidence="1" id="KW-0812">Transmembrane</keyword>
<gene>
    <name evidence="2" type="ORF">HA254_05110</name>
</gene>
<feature type="transmembrane region" description="Helical" evidence="1">
    <location>
        <begin position="48"/>
        <end position="68"/>
    </location>
</feature>
<reference evidence="3" key="1">
    <citation type="journal article" date="2020" name="bioRxiv">
        <title>A rank-normalized archaeal taxonomy based on genome phylogeny resolves widespread incomplete and uneven classifications.</title>
        <authorList>
            <person name="Rinke C."/>
            <person name="Chuvochina M."/>
            <person name="Mussig A.J."/>
            <person name="Chaumeil P.-A."/>
            <person name="Waite D.W."/>
            <person name="Whitman W.B."/>
            <person name="Parks D.H."/>
            <person name="Hugenholtz P."/>
        </authorList>
    </citation>
    <scope>NUCLEOTIDE SEQUENCE [LARGE SCALE GENOMIC DNA]</scope>
</reference>
<organism evidence="2 3">
    <name type="scientific">Candidatus Iainarchaeum sp</name>
    <dbReference type="NCBI Taxonomy" id="3101447"/>
    <lineage>
        <taxon>Archaea</taxon>
        <taxon>Candidatus Iainarchaeota</taxon>
        <taxon>Candidatus Iainarchaeia</taxon>
        <taxon>Candidatus Iainarchaeales</taxon>
        <taxon>Candidatus Iainarchaeaceae</taxon>
        <taxon>Candidatus Iainarchaeum</taxon>
    </lineage>
</organism>
<sequence length="175" mass="19910">MQITAGEGIIRTGKQGIVASMLWDPSALSLLASNIIVMFFALTQGWSLITLMLVYWCQSVIIGLFNFLKMITMKNWESGELRINGRKADSSEGTKWFVAIFFAFHYGLFHLVYLFFIGMGHCSQSQGRQQASRRGQERQTFCMCCSQPPCFLQTTSSHFSTTRRETVHANRTLEK</sequence>
<dbReference type="InterPro" id="IPR045466">
    <property type="entry name" value="DUF6498"/>
</dbReference>
<dbReference type="Proteomes" id="UP000565078">
    <property type="component" value="Unassembled WGS sequence"/>
</dbReference>
<accession>A0A7J4J1V0</accession>